<gene>
    <name evidence="2" type="ORF">SAMN06265219_107177</name>
</gene>
<dbReference type="RefSeq" id="WP_142454413.1">
    <property type="nucleotide sequence ID" value="NZ_FXTP01000007.1"/>
</dbReference>
<proteinExistence type="predicted"/>
<sequence>MGVNKTYTALFQSAIQQNGQSQLFEARVMYRETSSGQEVHSLPFHSEDAENSGQQAYQNNSSSNNGHQKRASYLEILEKLSQDKERRKEEALTHKTPASERVALTQYQNGHGREARRRNHYNQYMAEYYAPKGEWLDFKV</sequence>
<dbReference type="AlphaFoldDB" id="A0A521D9G4"/>
<reference evidence="2 3" key="1">
    <citation type="submission" date="2017-05" db="EMBL/GenBank/DDBJ databases">
        <authorList>
            <person name="Varghese N."/>
            <person name="Submissions S."/>
        </authorList>
    </citation>
    <scope>NUCLEOTIDE SEQUENCE [LARGE SCALE GENOMIC DNA]</scope>
    <source>
        <strain evidence="2 3">DSM 21985</strain>
    </source>
</reference>
<feature type="region of interest" description="Disordered" evidence="1">
    <location>
        <begin position="34"/>
        <end position="116"/>
    </location>
</feature>
<dbReference type="EMBL" id="FXTP01000007">
    <property type="protein sequence ID" value="SMO67530.1"/>
    <property type="molecule type" value="Genomic_DNA"/>
</dbReference>
<evidence type="ECO:0000313" key="3">
    <source>
        <dbReference type="Proteomes" id="UP000317557"/>
    </source>
</evidence>
<organism evidence="2 3">
    <name type="scientific">Gracilimonas mengyeensis</name>
    <dbReference type="NCBI Taxonomy" id="1302730"/>
    <lineage>
        <taxon>Bacteria</taxon>
        <taxon>Pseudomonadati</taxon>
        <taxon>Balneolota</taxon>
        <taxon>Balneolia</taxon>
        <taxon>Balneolales</taxon>
        <taxon>Balneolaceae</taxon>
        <taxon>Gracilimonas</taxon>
    </lineage>
</organism>
<feature type="compositionally biased region" description="Basic and acidic residues" evidence="1">
    <location>
        <begin position="76"/>
        <end position="93"/>
    </location>
</feature>
<evidence type="ECO:0000256" key="1">
    <source>
        <dbReference type="SAM" id="MobiDB-lite"/>
    </source>
</evidence>
<dbReference type="Proteomes" id="UP000317557">
    <property type="component" value="Unassembled WGS sequence"/>
</dbReference>
<accession>A0A521D9G4</accession>
<evidence type="ECO:0000313" key="2">
    <source>
        <dbReference type="EMBL" id="SMO67530.1"/>
    </source>
</evidence>
<protein>
    <submittedName>
        <fullName evidence="2">Uncharacterized protein</fullName>
    </submittedName>
</protein>
<name>A0A521D9G4_9BACT</name>
<keyword evidence="3" id="KW-1185">Reference proteome</keyword>